<dbReference type="InterPro" id="IPR018745">
    <property type="entry name" value="MpsC"/>
</dbReference>
<protein>
    <submittedName>
        <fullName evidence="2">DUF2294 family protein</fullName>
    </submittedName>
</protein>
<comment type="caution">
    <text evidence="2">The sequence shown here is derived from an EMBL/GenBank/DDBJ whole genome shotgun (WGS) entry which is preliminary data.</text>
</comment>
<dbReference type="Proteomes" id="UP000675664">
    <property type="component" value="Unassembled WGS sequence"/>
</dbReference>
<keyword evidence="3" id="KW-1185">Reference proteome</keyword>
<evidence type="ECO:0000313" key="3">
    <source>
        <dbReference type="Proteomes" id="UP000675664"/>
    </source>
</evidence>
<name>A0A8J8B3B6_9FIRM</name>
<sequence>MTRQNYDNKMMNKLRKEVEDFYKSWVHKNFQKGLRDVKVIITGNLVVIIGIEFLTFVEQSILDDEYSKQAVAHTRRKLVSKFFPILKQNLELILSQEIAYYFVDFSMDDNMSCMTIIFEGEIGER</sequence>
<reference evidence="2" key="1">
    <citation type="submission" date="2021-04" db="EMBL/GenBank/DDBJ databases">
        <title>Sinoanaerobacter chloroacetimidivorans sp. nov., an obligate anaerobic bacterium isolated from anaerobic sludge.</title>
        <authorList>
            <person name="Bao Y."/>
        </authorList>
    </citation>
    <scope>NUCLEOTIDE SEQUENCE</scope>
    <source>
        <strain evidence="2">BAD-6</strain>
    </source>
</reference>
<reference evidence="2" key="2">
    <citation type="submission" date="2021-04" db="EMBL/GenBank/DDBJ databases">
        <authorList>
            <person name="Liu J."/>
        </authorList>
    </citation>
    <scope>NUCLEOTIDE SEQUENCE</scope>
    <source>
        <strain evidence="2">BAD-6</strain>
    </source>
</reference>
<dbReference type="EMBL" id="JAGSND010000014">
    <property type="protein sequence ID" value="MBR0599587.1"/>
    <property type="molecule type" value="Genomic_DNA"/>
</dbReference>
<dbReference type="Pfam" id="PF10057">
    <property type="entry name" value="MpsC"/>
    <property type="match status" value="1"/>
</dbReference>
<proteinExistence type="predicted"/>
<organism evidence="2 3">
    <name type="scientific">Sinanaerobacter chloroacetimidivorans</name>
    <dbReference type="NCBI Taxonomy" id="2818044"/>
    <lineage>
        <taxon>Bacteria</taxon>
        <taxon>Bacillati</taxon>
        <taxon>Bacillota</taxon>
        <taxon>Clostridia</taxon>
        <taxon>Peptostreptococcales</taxon>
        <taxon>Anaerovoracaceae</taxon>
        <taxon>Sinanaerobacter</taxon>
    </lineage>
</organism>
<evidence type="ECO:0000259" key="1">
    <source>
        <dbReference type="Pfam" id="PF10057"/>
    </source>
</evidence>
<gene>
    <name evidence="2" type="ORF">KCX82_17010</name>
</gene>
<evidence type="ECO:0000313" key="2">
    <source>
        <dbReference type="EMBL" id="MBR0599587.1"/>
    </source>
</evidence>
<feature type="domain" description="Na+-translocating membrane potential-generating system MpsC" evidence="1">
    <location>
        <begin position="13"/>
        <end position="119"/>
    </location>
</feature>
<dbReference type="AlphaFoldDB" id="A0A8J8B3B6"/>
<accession>A0A8J8B3B6</accession>